<proteinExistence type="predicted"/>
<dbReference type="EMBL" id="JAUSQU010000001">
    <property type="protein sequence ID" value="MDP9849663.1"/>
    <property type="molecule type" value="Genomic_DNA"/>
</dbReference>
<keyword evidence="2" id="KW-1185">Reference proteome</keyword>
<gene>
    <name evidence="1" type="ORF">J2853_008874</name>
</gene>
<comment type="caution">
    <text evidence="1">The sequence shown here is derived from an EMBL/GenBank/DDBJ whole genome shotgun (WGS) entry which is preliminary data.</text>
</comment>
<reference evidence="1 2" key="1">
    <citation type="submission" date="2023-07" db="EMBL/GenBank/DDBJ databases">
        <title>Sequencing the genomes of 1000 actinobacteria strains.</title>
        <authorList>
            <person name="Klenk H.-P."/>
        </authorList>
    </citation>
    <scope>NUCLEOTIDE SEQUENCE [LARGE SCALE GENOMIC DNA]</scope>
    <source>
        <strain evidence="1 2">DSM 46740</strain>
    </source>
</reference>
<sequence length="57" mass="5982">MQEGVSFGGSVTMGAGDSRKGIIVFEVPQAAKISKFQFALNSGFADQKGEWLTQTAG</sequence>
<evidence type="ECO:0000313" key="2">
    <source>
        <dbReference type="Proteomes" id="UP001225356"/>
    </source>
</evidence>
<dbReference type="Proteomes" id="UP001225356">
    <property type="component" value="Unassembled WGS sequence"/>
</dbReference>
<organism evidence="1 2">
    <name type="scientific">Streptosporangium lutulentum</name>
    <dbReference type="NCBI Taxonomy" id="1461250"/>
    <lineage>
        <taxon>Bacteria</taxon>
        <taxon>Bacillati</taxon>
        <taxon>Actinomycetota</taxon>
        <taxon>Actinomycetes</taxon>
        <taxon>Streptosporangiales</taxon>
        <taxon>Streptosporangiaceae</taxon>
        <taxon>Streptosporangium</taxon>
    </lineage>
</organism>
<evidence type="ECO:0000313" key="1">
    <source>
        <dbReference type="EMBL" id="MDP9849663.1"/>
    </source>
</evidence>
<accession>A0ABT9QTR2</accession>
<evidence type="ECO:0008006" key="3">
    <source>
        <dbReference type="Google" id="ProtNLM"/>
    </source>
</evidence>
<protein>
    <recommendedName>
        <fullName evidence="3">DUF4352 domain-containing protein</fullName>
    </recommendedName>
</protein>
<dbReference type="RefSeq" id="WP_307567633.1">
    <property type="nucleotide sequence ID" value="NZ_JAUSQU010000001.1"/>
</dbReference>
<name>A0ABT9QTR2_9ACTN</name>